<feature type="repeat" description="Solcar" evidence="9">
    <location>
        <begin position="7"/>
        <end position="95"/>
    </location>
</feature>
<dbReference type="Proteomes" id="UP000188320">
    <property type="component" value="Unassembled WGS sequence"/>
</dbReference>
<evidence type="ECO:0000256" key="2">
    <source>
        <dbReference type="ARBA" id="ARBA00006375"/>
    </source>
</evidence>
<dbReference type="SUPFAM" id="SSF103506">
    <property type="entry name" value="Mitochondrial carrier"/>
    <property type="match status" value="1"/>
</dbReference>
<organism evidence="11 12">
    <name type="scientific">Zancudomyces culisetae</name>
    <name type="common">Gut fungus</name>
    <name type="synonym">Smittium culisetae</name>
    <dbReference type="NCBI Taxonomy" id="1213189"/>
    <lineage>
        <taxon>Eukaryota</taxon>
        <taxon>Fungi</taxon>
        <taxon>Fungi incertae sedis</taxon>
        <taxon>Zoopagomycota</taxon>
        <taxon>Kickxellomycotina</taxon>
        <taxon>Harpellomycetes</taxon>
        <taxon>Harpellales</taxon>
        <taxon>Legeriomycetaceae</taxon>
        <taxon>Zancudomyces</taxon>
    </lineage>
</organism>
<evidence type="ECO:0000256" key="3">
    <source>
        <dbReference type="ARBA" id="ARBA00022448"/>
    </source>
</evidence>
<evidence type="ECO:0000256" key="6">
    <source>
        <dbReference type="ARBA" id="ARBA00022989"/>
    </source>
</evidence>
<comment type="similarity">
    <text evidence="2 10">Belongs to the mitochondrial carrier (TC 2.A.29) family.</text>
</comment>
<keyword evidence="12" id="KW-1185">Reference proteome</keyword>
<dbReference type="InterPro" id="IPR002067">
    <property type="entry name" value="MCP"/>
</dbReference>
<keyword evidence="7" id="KW-0496">Mitochondrion</keyword>
<dbReference type="InterPro" id="IPR052217">
    <property type="entry name" value="Mito/Peroxisomal_Carrier"/>
</dbReference>
<dbReference type="PRINTS" id="PR00926">
    <property type="entry name" value="MITOCARRIER"/>
</dbReference>
<evidence type="ECO:0000256" key="5">
    <source>
        <dbReference type="ARBA" id="ARBA00022737"/>
    </source>
</evidence>
<gene>
    <name evidence="11" type="ORF">AX774_g6929</name>
</gene>
<feature type="repeat" description="Solcar" evidence="9">
    <location>
        <begin position="108"/>
        <end position="192"/>
    </location>
</feature>
<reference evidence="12" key="1">
    <citation type="submission" date="2017-01" db="EMBL/GenBank/DDBJ databases">
        <authorList>
            <person name="Wang Y."/>
            <person name="White M."/>
            <person name="Kvist S."/>
            <person name="Moncalvo J.-M."/>
        </authorList>
    </citation>
    <scope>NUCLEOTIDE SEQUENCE [LARGE SCALE GENOMIC DNA]</scope>
    <source>
        <strain evidence="12">COL-18-3</strain>
    </source>
</reference>
<evidence type="ECO:0000256" key="8">
    <source>
        <dbReference type="ARBA" id="ARBA00023136"/>
    </source>
</evidence>
<dbReference type="PANTHER" id="PTHR45939:SF1">
    <property type="entry name" value="MITOCHONDRIAL THIAMINE PYROPHOSPHATE CARRIER 1-RELATED"/>
    <property type="match status" value="1"/>
</dbReference>
<dbReference type="AlphaFoldDB" id="A0A1R1PFF7"/>
<dbReference type="EMBL" id="LSSK01001473">
    <property type="protein sequence ID" value="OMH79648.1"/>
    <property type="molecule type" value="Genomic_DNA"/>
</dbReference>
<keyword evidence="4 9" id="KW-0812">Transmembrane</keyword>
<dbReference type="InterPro" id="IPR023395">
    <property type="entry name" value="MCP_dom_sf"/>
</dbReference>
<dbReference type="PROSITE" id="PS50920">
    <property type="entry name" value="SOLCAR"/>
    <property type="match status" value="3"/>
</dbReference>
<dbReference type="OrthoDB" id="446044at2759"/>
<proteinExistence type="inferred from homology"/>
<evidence type="ECO:0000256" key="1">
    <source>
        <dbReference type="ARBA" id="ARBA00004225"/>
    </source>
</evidence>
<sequence>MSNALASTPAIDALSGSASSVLALYLIYPLDTIKVRYQVQNSKDHHAYSGIFDAFKKILASEGLQGLYRGLGSSLINQATTGYIYFYFYSYIKTNYRRITKVEANKGLSTLAELAIGAVSGMLCQCFTLPLNVIATRQQTSSSKSQESIVDVIREIIEIDGILGLWKGFKPTMVLCINPAITYGVFERTKTMLLERKSKNTDITSAYLLPSEAFAAGALSKTLATVVTYPYITAKTRLMWRPSKEEVEKFGDDVIYKDTTDVLKKTFKIAGVAGLYKVKF</sequence>
<keyword evidence="8 9" id="KW-0472">Membrane</keyword>
<evidence type="ECO:0000256" key="7">
    <source>
        <dbReference type="ARBA" id="ARBA00023128"/>
    </source>
</evidence>
<dbReference type="Gene3D" id="1.50.40.10">
    <property type="entry name" value="Mitochondrial carrier domain"/>
    <property type="match status" value="1"/>
</dbReference>
<comment type="subcellular location">
    <subcellularLocation>
        <location evidence="1">Mitochondrion membrane</location>
        <topology evidence="1">Multi-pass membrane protein</topology>
    </subcellularLocation>
</comment>
<dbReference type="GO" id="GO:0031966">
    <property type="term" value="C:mitochondrial membrane"/>
    <property type="evidence" value="ECO:0007669"/>
    <property type="project" value="UniProtKB-SubCell"/>
</dbReference>
<protein>
    <submittedName>
        <fullName evidence="11">Peroxisomal adenine nucleotide transporter 1</fullName>
    </submittedName>
</protein>
<name>A0A1R1PFF7_ZANCU</name>
<evidence type="ECO:0000313" key="11">
    <source>
        <dbReference type="EMBL" id="OMH79648.1"/>
    </source>
</evidence>
<keyword evidence="3 10" id="KW-0813">Transport</keyword>
<keyword evidence="6" id="KW-1133">Transmembrane helix</keyword>
<comment type="caution">
    <text evidence="11">The sequence shown here is derived from an EMBL/GenBank/DDBJ whole genome shotgun (WGS) entry which is preliminary data.</text>
</comment>
<evidence type="ECO:0000256" key="4">
    <source>
        <dbReference type="ARBA" id="ARBA00022692"/>
    </source>
</evidence>
<dbReference type="GO" id="GO:0015217">
    <property type="term" value="F:ADP transmembrane transporter activity"/>
    <property type="evidence" value="ECO:0007669"/>
    <property type="project" value="TreeGrafter"/>
</dbReference>
<accession>A0A1R1PFF7</accession>
<dbReference type="Pfam" id="PF00153">
    <property type="entry name" value="Mito_carr"/>
    <property type="match status" value="3"/>
</dbReference>
<dbReference type="PANTHER" id="PTHR45939">
    <property type="entry name" value="PEROXISOMAL MEMBRANE PROTEIN PMP34-RELATED"/>
    <property type="match status" value="1"/>
</dbReference>
<feature type="repeat" description="Solcar" evidence="9">
    <location>
        <begin position="208"/>
        <end position="280"/>
    </location>
</feature>
<evidence type="ECO:0000313" key="12">
    <source>
        <dbReference type="Proteomes" id="UP000188320"/>
    </source>
</evidence>
<dbReference type="InterPro" id="IPR018108">
    <property type="entry name" value="MCP_transmembrane"/>
</dbReference>
<evidence type="ECO:0000256" key="10">
    <source>
        <dbReference type="RuleBase" id="RU000488"/>
    </source>
</evidence>
<evidence type="ECO:0000256" key="9">
    <source>
        <dbReference type="PROSITE-ProRule" id="PRU00282"/>
    </source>
</evidence>
<keyword evidence="5" id="KW-0677">Repeat</keyword>